<name>A0A914HS79_GLORO</name>
<evidence type="ECO:0000313" key="3">
    <source>
        <dbReference type="WBParaSite" id="Gr19_v10_g3747.t1"/>
    </source>
</evidence>
<dbReference type="AlphaFoldDB" id="A0A914HS79"/>
<feature type="transmembrane region" description="Helical" evidence="1">
    <location>
        <begin position="7"/>
        <end position="28"/>
    </location>
</feature>
<keyword evidence="2" id="KW-1185">Reference proteome</keyword>
<keyword evidence="1" id="KW-0472">Membrane</keyword>
<protein>
    <submittedName>
        <fullName evidence="3">Uncharacterized protein</fullName>
    </submittedName>
</protein>
<dbReference type="Proteomes" id="UP000887572">
    <property type="component" value="Unplaced"/>
</dbReference>
<accession>A0A914HS79</accession>
<sequence>MPSTNSLITEMTAIFISLAFCFVLIGAVCGNFKCHDPLEDEEFDVPGNNVLMTLYKNSNELSNGNGNIELKQFVCDLSERYIVIGKAFDYLAQQKCGFFRRLSNNSAGLRRGACMIDEFELLKTVDELDRPMAQLMYKLYKSISVLKHPIIAENRSPMATECRHRPARMDSALISASDSISSSTAFARSVSAAIGVHQQQRFILILHHENVKNRDLKKFHRLLIKNLEIYAKEEGIKVVDVDQCICDQDLLGSVSRHFDRADQVVMELSPNYADLISATEGASSLADQLAVNDQQQIDQRVRMKLYLRQMTFNEVLLNGNQNRRFRVVLMQGCRPEHIPRGWPGNTLHNRFPQDFEALCQRLFEQQKQRSIDDPS</sequence>
<evidence type="ECO:0000313" key="2">
    <source>
        <dbReference type="Proteomes" id="UP000887572"/>
    </source>
</evidence>
<keyword evidence="1" id="KW-0812">Transmembrane</keyword>
<reference evidence="3" key="1">
    <citation type="submission" date="2022-11" db="UniProtKB">
        <authorList>
            <consortium name="WormBaseParasite"/>
        </authorList>
    </citation>
    <scope>IDENTIFICATION</scope>
</reference>
<organism evidence="2 3">
    <name type="scientific">Globodera rostochiensis</name>
    <name type="common">Golden nematode worm</name>
    <name type="synonym">Heterodera rostochiensis</name>
    <dbReference type="NCBI Taxonomy" id="31243"/>
    <lineage>
        <taxon>Eukaryota</taxon>
        <taxon>Metazoa</taxon>
        <taxon>Ecdysozoa</taxon>
        <taxon>Nematoda</taxon>
        <taxon>Chromadorea</taxon>
        <taxon>Rhabditida</taxon>
        <taxon>Tylenchina</taxon>
        <taxon>Tylenchomorpha</taxon>
        <taxon>Tylenchoidea</taxon>
        <taxon>Heteroderidae</taxon>
        <taxon>Heteroderinae</taxon>
        <taxon>Globodera</taxon>
    </lineage>
</organism>
<dbReference type="WBParaSite" id="Gr19_v10_g3747.t1">
    <property type="protein sequence ID" value="Gr19_v10_g3747.t1"/>
    <property type="gene ID" value="Gr19_v10_g3747"/>
</dbReference>
<keyword evidence="1" id="KW-1133">Transmembrane helix</keyword>
<evidence type="ECO:0000256" key="1">
    <source>
        <dbReference type="SAM" id="Phobius"/>
    </source>
</evidence>
<proteinExistence type="predicted"/>